<dbReference type="GO" id="GO:0016787">
    <property type="term" value="F:hydrolase activity"/>
    <property type="evidence" value="ECO:0007669"/>
    <property type="project" value="InterPro"/>
</dbReference>
<evidence type="ECO:0008006" key="3">
    <source>
        <dbReference type="Google" id="ProtNLM"/>
    </source>
</evidence>
<sequence>MGRGTRPTSFHSVGPSRALALGAYCLDGTVPGFWYQAANSAATARSWLIFLDGGAWCYDQHSCESRARGFKGSTSSAPKSFWPYAGPMDENDAVNPGFASFHRLHLHYCDGASFAGDRATPITMADGKLLYLRGRRVFAAQIAAALELGLRDADEVLFTADLRAAGVLERRGCGAFITSCNEHVAGLSTKAFIGYRIGGTTMQQALWAWWTADADAPAAPHVHLPCHLVRNGSALSKSSRKLGHNSCNPSCDTYHAVRRMRQECPCAP</sequence>
<dbReference type="Proteomes" id="UP000037460">
    <property type="component" value="Unassembled WGS sequence"/>
</dbReference>
<dbReference type="EMBL" id="JWZX01003071">
    <property type="protein sequence ID" value="KOO24642.1"/>
    <property type="molecule type" value="Genomic_DNA"/>
</dbReference>
<dbReference type="InterPro" id="IPR004963">
    <property type="entry name" value="PAE/NOTUM"/>
</dbReference>
<reference evidence="2" key="1">
    <citation type="journal article" date="2015" name="PLoS Genet.">
        <title>Genome Sequence and Transcriptome Analyses of Chrysochromulina tobin: Metabolic Tools for Enhanced Algal Fitness in the Prominent Order Prymnesiales (Haptophyceae).</title>
        <authorList>
            <person name="Hovde B.T."/>
            <person name="Deodato C.R."/>
            <person name="Hunsperger H.M."/>
            <person name="Ryken S.A."/>
            <person name="Yost W."/>
            <person name="Jha R.K."/>
            <person name="Patterson J."/>
            <person name="Monnat R.J. Jr."/>
            <person name="Barlow S.B."/>
            <person name="Starkenburg S.R."/>
            <person name="Cattolico R.A."/>
        </authorList>
    </citation>
    <scope>NUCLEOTIDE SEQUENCE</scope>
    <source>
        <strain evidence="2">CCMP291</strain>
    </source>
</reference>
<evidence type="ECO:0000313" key="2">
    <source>
        <dbReference type="Proteomes" id="UP000037460"/>
    </source>
</evidence>
<proteinExistence type="predicted"/>
<dbReference type="PANTHER" id="PTHR21562:SF67">
    <property type="entry name" value="PECTIN ACETYLESTERASE"/>
    <property type="match status" value="1"/>
</dbReference>
<keyword evidence="2" id="KW-1185">Reference proteome</keyword>
<dbReference type="AlphaFoldDB" id="A0A0M0JE55"/>
<gene>
    <name evidence="1" type="ORF">Ctob_003741</name>
</gene>
<dbReference type="Pfam" id="PF03283">
    <property type="entry name" value="PAE"/>
    <property type="match status" value="1"/>
</dbReference>
<accession>A0A0M0JE55</accession>
<dbReference type="OrthoDB" id="2015280at2759"/>
<organism evidence="1 2">
    <name type="scientific">Chrysochromulina tobinii</name>
    <dbReference type="NCBI Taxonomy" id="1460289"/>
    <lineage>
        <taxon>Eukaryota</taxon>
        <taxon>Haptista</taxon>
        <taxon>Haptophyta</taxon>
        <taxon>Prymnesiophyceae</taxon>
        <taxon>Prymnesiales</taxon>
        <taxon>Chrysochromulinaceae</taxon>
        <taxon>Chrysochromulina</taxon>
    </lineage>
</organism>
<name>A0A0M0JE55_9EUKA</name>
<comment type="caution">
    <text evidence="1">The sequence shown here is derived from an EMBL/GenBank/DDBJ whole genome shotgun (WGS) entry which is preliminary data.</text>
</comment>
<protein>
    <recommendedName>
        <fullName evidence="3">Pectin acetylesterase</fullName>
    </recommendedName>
</protein>
<dbReference type="PANTHER" id="PTHR21562">
    <property type="entry name" value="NOTUM-RELATED"/>
    <property type="match status" value="1"/>
</dbReference>
<evidence type="ECO:0000313" key="1">
    <source>
        <dbReference type="EMBL" id="KOO24642.1"/>
    </source>
</evidence>